<dbReference type="InterPro" id="IPR050345">
    <property type="entry name" value="Aliph_Amidase/BUP"/>
</dbReference>
<proteinExistence type="predicted"/>
<dbReference type="Gene3D" id="3.60.110.10">
    <property type="entry name" value="Carbon-nitrogen hydrolase"/>
    <property type="match status" value="1"/>
</dbReference>
<dbReference type="AlphaFoldDB" id="A0A2T2WNK1"/>
<feature type="domain" description="CN hydrolase" evidence="2">
    <location>
        <begin position="45"/>
        <end position="325"/>
    </location>
</feature>
<reference evidence="3 4" key="1">
    <citation type="journal article" date="2014" name="BMC Genomics">
        <title>Comparison of environmental and isolate Sulfobacillus genomes reveals diverse carbon, sulfur, nitrogen, and hydrogen metabolisms.</title>
        <authorList>
            <person name="Justice N.B."/>
            <person name="Norman A."/>
            <person name="Brown C.T."/>
            <person name="Singh A."/>
            <person name="Thomas B.C."/>
            <person name="Banfield J.F."/>
        </authorList>
    </citation>
    <scope>NUCLEOTIDE SEQUENCE [LARGE SCALE GENOMIC DNA]</scope>
    <source>
        <strain evidence="3">AMDSBA3</strain>
    </source>
</reference>
<evidence type="ECO:0000313" key="3">
    <source>
        <dbReference type="EMBL" id="PSR23821.1"/>
    </source>
</evidence>
<comment type="caution">
    <text evidence="3">The sequence shown here is derived from an EMBL/GenBank/DDBJ whole genome shotgun (WGS) entry which is preliminary data.</text>
</comment>
<evidence type="ECO:0000313" key="4">
    <source>
        <dbReference type="Proteomes" id="UP000241848"/>
    </source>
</evidence>
<sequence>MVVMSQVSFATRSVLNMWLKVKLNRDLPLPTSRVISNMPLPRERVKIGAVQWDAQPVGQVQQWSQRIQRFFEQAADDHCHLLVFPEYLPLSLLGSIMPPSNAVQTLTDDTIRDLLRSLAPPIYRHWYRWMSAMSRQYRLTTVAGSALMVDHGRLLNVTVTFDQSGTESMRQAKWHPLVDEQRWGVVPGPIAAPQVMLPWGLSSAVCNDATYYETFRMAQAQGARLLAVPIADPEARYTLGKARRGCFSQVQDVPMVGVVAAATGRLFGLRLTGKAGIYVPSAMSADGSGVLAESLHPVGESFVSAVVSLPELDRVQREHRAQFPVPPGEFLDALYQFGEDG</sequence>
<dbReference type="InterPro" id="IPR036526">
    <property type="entry name" value="C-N_Hydrolase_sf"/>
</dbReference>
<dbReference type="PANTHER" id="PTHR43674">
    <property type="entry name" value="NITRILASE C965.09-RELATED"/>
    <property type="match status" value="1"/>
</dbReference>
<dbReference type="SUPFAM" id="SSF56317">
    <property type="entry name" value="Carbon-nitrogen hydrolase"/>
    <property type="match status" value="1"/>
</dbReference>
<dbReference type="PANTHER" id="PTHR43674:SF2">
    <property type="entry name" value="BETA-UREIDOPROPIONASE"/>
    <property type="match status" value="1"/>
</dbReference>
<keyword evidence="1" id="KW-0378">Hydrolase</keyword>
<protein>
    <recommendedName>
        <fullName evidence="2">CN hydrolase domain-containing protein</fullName>
    </recommendedName>
</protein>
<dbReference type="EMBL" id="PXYV01000003">
    <property type="protein sequence ID" value="PSR23821.1"/>
    <property type="molecule type" value="Genomic_DNA"/>
</dbReference>
<name>A0A2T2WNK1_9FIRM</name>
<organism evidence="3 4">
    <name type="scientific">Sulfobacillus acidophilus</name>
    <dbReference type="NCBI Taxonomy" id="53633"/>
    <lineage>
        <taxon>Bacteria</taxon>
        <taxon>Bacillati</taxon>
        <taxon>Bacillota</taxon>
        <taxon>Clostridia</taxon>
        <taxon>Eubacteriales</taxon>
        <taxon>Clostridiales Family XVII. Incertae Sedis</taxon>
        <taxon>Sulfobacillus</taxon>
    </lineage>
</organism>
<dbReference type="Pfam" id="PF00795">
    <property type="entry name" value="CN_hydrolase"/>
    <property type="match status" value="1"/>
</dbReference>
<evidence type="ECO:0000256" key="1">
    <source>
        <dbReference type="ARBA" id="ARBA00022801"/>
    </source>
</evidence>
<dbReference type="GO" id="GO:0016811">
    <property type="term" value="F:hydrolase activity, acting on carbon-nitrogen (but not peptide) bonds, in linear amides"/>
    <property type="evidence" value="ECO:0007669"/>
    <property type="project" value="TreeGrafter"/>
</dbReference>
<evidence type="ECO:0000259" key="2">
    <source>
        <dbReference type="PROSITE" id="PS50263"/>
    </source>
</evidence>
<gene>
    <name evidence="3" type="ORF">C7B45_02070</name>
</gene>
<accession>A0A2T2WNK1</accession>
<dbReference type="PROSITE" id="PS50263">
    <property type="entry name" value="CN_HYDROLASE"/>
    <property type="match status" value="1"/>
</dbReference>
<dbReference type="InterPro" id="IPR003010">
    <property type="entry name" value="C-N_Hydrolase"/>
</dbReference>
<dbReference type="Proteomes" id="UP000241848">
    <property type="component" value="Unassembled WGS sequence"/>
</dbReference>